<keyword evidence="1" id="KW-0812">Transmembrane</keyword>
<dbReference type="AlphaFoldDB" id="T0S4D9"/>
<keyword evidence="1" id="KW-1133">Transmembrane helix</keyword>
<proteinExistence type="predicted"/>
<protein>
    <submittedName>
        <fullName evidence="2">Uncharacterized protein</fullName>
    </submittedName>
</protein>
<evidence type="ECO:0000256" key="1">
    <source>
        <dbReference type="SAM" id="Phobius"/>
    </source>
</evidence>
<name>T0S4D9_LACLC</name>
<keyword evidence="1" id="KW-0472">Membrane</keyword>
<gene>
    <name evidence="2" type="ORF">LLT6_15060</name>
</gene>
<dbReference type="Proteomes" id="UP000015854">
    <property type="component" value="Unassembled WGS sequence"/>
</dbReference>
<reference evidence="2 3" key="1">
    <citation type="journal article" date="2013" name="ISME J.">
        <title>Multifactorial diversity sustains microbial community stability.</title>
        <authorList>
            <person name="Erkus O."/>
            <person name="de Jager V.C."/>
            <person name="Spus M."/>
            <person name="van Alen-Boerrigter I.J."/>
            <person name="van Rijswijck I.M."/>
            <person name="Hazelwood L."/>
            <person name="Janssen P.W."/>
            <person name="van Hijum S.A."/>
            <person name="Kleerebezem M."/>
            <person name="Smid E.J."/>
        </authorList>
    </citation>
    <scope>NUCLEOTIDE SEQUENCE [LARGE SCALE GENOMIC DNA]</scope>
    <source>
        <strain evidence="2 3">TIFN6</strain>
    </source>
</reference>
<sequence length="53" mass="6102">MVAGIKATTEFFAPEIGIVPEIRFPPLITIFFYIISKSLFYIFICLKKINFLS</sequence>
<evidence type="ECO:0000313" key="3">
    <source>
        <dbReference type="Proteomes" id="UP000015854"/>
    </source>
</evidence>
<accession>T0S4D9</accession>
<comment type="caution">
    <text evidence="2">The sequence shown here is derived from an EMBL/GenBank/DDBJ whole genome shotgun (WGS) entry which is preliminary data.</text>
</comment>
<organism evidence="2 3">
    <name type="scientific">Lactococcus cremoris subsp. cremoris TIFN6</name>
    <dbReference type="NCBI Taxonomy" id="1234876"/>
    <lineage>
        <taxon>Bacteria</taxon>
        <taxon>Bacillati</taxon>
        <taxon>Bacillota</taxon>
        <taxon>Bacilli</taxon>
        <taxon>Lactobacillales</taxon>
        <taxon>Streptococcaceae</taxon>
        <taxon>Lactococcus</taxon>
        <taxon>Lactococcus cremoris subsp. cremoris</taxon>
    </lineage>
</organism>
<feature type="transmembrane region" description="Helical" evidence="1">
    <location>
        <begin position="27"/>
        <end position="46"/>
    </location>
</feature>
<evidence type="ECO:0000313" key="2">
    <source>
        <dbReference type="EMBL" id="EQC54062.1"/>
    </source>
</evidence>
<dbReference type="EMBL" id="ATBB01000663">
    <property type="protein sequence ID" value="EQC54062.1"/>
    <property type="molecule type" value="Genomic_DNA"/>
</dbReference>